<evidence type="ECO:0000313" key="1">
    <source>
        <dbReference type="EMBL" id="OUD13960.1"/>
    </source>
</evidence>
<proteinExistence type="predicted"/>
<dbReference type="RefSeq" id="WP_086487745.1">
    <property type="nucleotide sequence ID" value="NZ_MSLT01000012.1"/>
</dbReference>
<organism evidence="1 2">
    <name type="scientific">Thioflexithrix psekupsensis</name>
    <dbReference type="NCBI Taxonomy" id="1570016"/>
    <lineage>
        <taxon>Bacteria</taxon>
        <taxon>Pseudomonadati</taxon>
        <taxon>Pseudomonadota</taxon>
        <taxon>Gammaproteobacteria</taxon>
        <taxon>Thiotrichales</taxon>
        <taxon>Thioflexithrix</taxon>
    </lineage>
</organism>
<evidence type="ECO:0000313" key="2">
    <source>
        <dbReference type="Proteomes" id="UP000194798"/>
    </source>
</evidence>
<name>A0A251X7P4_9GAMM</name>
<dbReference type="EMBL" id="MSLT01000012">
    <property type="protein sequence ID" value="OUD13960.1"/>
    <property type="molecule type" value="Genomic_DNA"/>
</dbReference>
<sequence length="189" mass="22034">MATEQISPASDPVEISQPLDAAIPFAIKQRVRAYLQVYQLSEDDQHIVYERVLVRLHGLMQTQGEISFTLAVQECQMQLNQWFNSEKMAEMHPLLAVHIASLCWHRLERLTQNTLSLDHTLPLLQQIDELANAIAQPTPPAKWQAMPLASFDFFSLSQFLDKIGVKMTKIAHFLHWRRWRTRRLRKSYE</sequence>
<dbReference type="Proteomes" id="UP000194798">
    <property type="component" value="Unassembled WGS sequence"/>
</dbReference>
<gene>
    <name evidence="1" type="ORF">TPSD3_06345</name>
</gene>
<comment type="caution">
    <text evidence="1">The sequence shown here is derived from an EMBL/GenBank/DDBJ whole genome shotgun (WGS) entry which is preliminary data.</text>
</comment>
<dbReference type="AlphaFoldDB" id="A0A251X7P4"/>
<accession>A0A251X7P4</accession>
<reference evidence="1 2" key="1">
    <citation type="submission" date="2016-12" db="EMBL/GenBank/DDBJ databases">
        <title>Thioflexothrix psekupsii D3 genome sequencing and assembly.</title>
        <authorList>
            <person name="Fomenkov A."/>
            <person name="Vincze T."/>
            <person name="Grabovich M."/>
            <person name="Anton B.P."/>
            <person name="Dubinina G."/>
            <person name="Orlova M."/>
            <person name="Belousova E."/>
            <person name="Roberts R.J."/>
        </authorList>
    </citation>
    <scope>NUCLEOTIDE SEQUENCE [LARGE SCALE GENOMIC DNA]</scope>
    <source>
        <strain evidence="1">D3</strain>
    </source>
</reference>
<keyword evidence="2" id="KW-1185">Reference proteome</keyword>
<protein>
    <submittedName>
        <fullName evidence="1">Uncharacterized protein</fullName>
    </submittedName>
</protein>